<feature type="binding site" evidence="13">
    <location>
        <position position="155"/>
    </location>
    <ligand>
        <name>substrate</name>
    </ligand>
</feature>
<feature type="binding site" evidence="11 14">
    <location>
        <position position="242"/>
    </location>
    <ligand>
        <name>Mg(2+)</name>
        <dbReference type="ChEBI" id="CHEBI:18420"/>
    </ligand>
</feature>
<evidence type="ECO:0000256" key="2">
    <source>
        <dbReference type="ARBA" id="ARBA00009604"/>
    </source>
</evidence>
<dbReference type="Pfam" id="PF00113">
    <property type="entry name" value="Enolase_C"/>
    <property type="match status" value="1"/>
</dbReference>
<feature type="binding site" evidence="13">
    <location>
        <position position="164"/>
    </location>
    <ligand>
        <name>substrate</name>
    </ligand>
</feature>
<sequence length="426" mass="45085">MALIDAIHAREILDSRGNPTVEVEVLLSDGQIGRAAVPSGASTGEHEAVELRDGDKGRYLGKGVQKAVDAVIDEISPALIGFDATDQRSIDQAMIDLDGTPNKGKLGANAILGVSLAVANAAAASADLPLYKYLGGPNAHVLPVPLMNILNGGSHADSDVDIQEFMIAPIGAETFSEGLRWGVEVYHNLKAVLQEKGLSTGLGDEGGFAPNLPSNRAALDLIQEAIKNAGYTPGTDIALALDVASSEFFKDGAYQFEGKALSATEMSAYYAELVADYPLVSIEDPLDENDWEGWKTLTDTIGDKVQLVGDDLFVTNPVRLQQGIDSATANSLLVKVNQIGSLTETLDAVSLAQRSGYTTITSHRSGETEDTTIADIAVATNAGQIKTGAPARSERVAKYNQLLRIEEELDDAARYAGRSAFPRFKG</sequence>
<comment type="subcellular location">
    <subcellularLocation>
        <location evidence="11">Cytoplasm</location>
    </subcellularLocation>
    <subcellularLocation>
        <location evidence="11">Secreted</location>
    </subcellularLocation>
    <subcellularLocation>
        <location evidence="11">Cell surface</location>
    </subcellularLocation>
    <text evidence="11">Fractions of enolase are present in both the cytoplasm and on the cell surface.</text>
</comment>
<dbReference type="SFLD" id="SFLDF00002">
    <property type="entry name" value="enolase"/>
    <property type="match status" value="1"/>
</dbReference>
<dbReference type="RefSeq" id="WP_207596776.1">
    <property type="nucleotide sequence ID" value="NZ_CP165735.1"/>
</dbReference>
<proteinExistence type="inferred from homology"/>
<evidence type="ECO:0000256" key="10">
    <source>
        <dbReference type="ARBA" id="ARBA00023239"/>
    </source>
</evidence>
<feature type="binding site" evidence="13">
    <location>
        <position position="310"/>
    </location>
    <ligand>
        <name>substrate</name>
    </ligand>
</feature>
<dbReference type="SFLD" id="SFLDG00178">
    <property type="entry name" value="enolase"/>
    <property type="match status" value="1"/>
</dbReference>
<evidence type="ECO:0000256" key="5">
    <source>
        <dbReference type="ARBA" id="ARBA00022490"/>
    </source>
</evidence>
<dbReference type="Gene3D" id="3.30.390.10">
    <property type="entry name" value="Enolase-like, N-terminal domain"/>
    <property type="match status" value="1"/>
</dbReference>
<dbReference type="InterPro" id="IPR029017">
    <property type="entry name" value="Enolase-like_N"/>
</dbReference>
<evidence type="ECO:0000256" key="8">
    <source>
        <dbReference type="ARBA" id="ARBA00022842"/>
    </source>
</evidence>
<feature type="binding site" evidence="13">
    <location>
        <position position="283"/>
    </location>
    <ligand>
        <name>substrate</name>
    </ligand>
</feature>
<keyword evidence="9 11" id="KW-0324">Glycolysis</keyword>
<gene>
    <name evidence="11 17" type="primary">eno</name>
    <name evidence="17" type="ORF">ABQM86_06870</name>
</gene>
<evidence type="ECO:0000256" key="12">
    <source>
        <dbReference type="PIRSR" id="PIRSR001400-1"/>
    </source>
</evidence>
<dbReference type="PANTHER" id="PTHR11902">
    <property type="entry name" value="ENOLASE"/>
    <property type="match status" value="1"/>
</dbReference>
<keyword evidence="7 11" id="KW-0479">Metal-binding</keyword>
<dbReference type="AlphaFoldDB" id="A0AB39YUB5"/>
<feature type="binding site" evidence="11 14">
    <location>
        <position position="283"/>
    </location>
    <ligand>
        <name>Mg(2+)</name>
        <dbReference type="ChEBI" id="CHEBI:18420"/>
    </ligand>
</feature>
<feature type="domain" description="Enolase C-terminal TIM barrel" evidence="15">
    <location>
        <begin position="139"/>
        <end position="423"/>
    </location>
</feature>
<evidence type="ECO:0000259" key="16">
    <source>
        <dbReference type="SMART" id="SM01193"/>
    </source>
</evidence>
<dbReference type="InterPro" id="IPR020809">
    <property type="entry name" value="Enolase_CS"/>
</dbReference>
<feature type="active site" description="Proton donor" evidence="11 12">
    <location>
        <position position="205"/>
    </location>
</feature>
<organism evidence="17">
    <name type="scientific">Paenarthrobacter sp. AMU7</name>
    <dbReference type="NCBI Taxonomy" id="3162492"/>
    <lineage>
        <taxon>Bacteria</taxon>
        <taxon>Bacillati</taxon>
        <taxon>Actinomycetota</taxon>
        <taxon>Actinomycetes</taxon>
        <taxon>Micrococcales</taxon>
        <taxon>Micrococcaceae</taxon>
        <taxon>Paenarthrobacter</taxon>
    </lineage>
</organism>
<dbReference type="Pfam" id="PF03952">
    <property type="entry name" value="Enolase_N"/>
    <property type="match status" value="1"/>
</dbReference>
<evidence type="ECO:0000256" key="4">
    <source>
        <dbReference type="ARBA" id="ARBA00017068"/>
    </source>
</evidence>
<dbReference type="PIRSF" id="PIRSF001400">
    <property type="entry name" value="Enolase"/>
    <property type="match status" value="1"/>
</dbReference>
<dbReference type="Gene3D" id="3.20.20.120">
    <property type="entry name" value="Enolase-like C-terminal domain"/>
    <property type="match status" value="1"/>
</dbReference>
<evidence type="ECO:0000256" key="7">
    <source>
        <dbReference type="ARBA" id="ARBA00022723"/>
    </source>
</evidence>
<feature type="binding site" evidence="11 14">
    <location>
        <position position="310"/>
    </location>
    <ligand>
        <name>Mg(2+)</name>
        <dbReference type="ChEBI" id="CHEBI:18420"/>
    </ligand>
</feature>
<keyword evidence="10 11" id="KW-0456">Lyase</keyword>
<accession>A0AB39YUB5</accession>
<dbReference type="SUPFAM" id="SSF54826">
    <property type="entry name" value="Enolase N-terminal domain-like"/>
    <property type="match status" value="1"/>
</dbReference>
<dbReference type="SMART" id="SM01193">
    <property type="entry name" value="Enolase_N"/>
    <property type="match status" value="1"/>
</dbReference>
<comment type="similarity">
    <text evidence="2 11">Belongs to the enolase family.</text>
</comment>
<dbReference type="InterPro" id="IPR020810">
    <property type="entry name" value="Enolase_C"/>
</dbReference>
<evidence type="ECO:0000259" key="15">
    <source>
        <dbReference type="SMART" id="SM01192"/>
    </source>
</evidence>
<evidence type="ECO:0000256" key="9">
    <source>
        <dbReference type="ARBA" id="ARBA00023152"/>
    </source>
</evidence>
<dbReference type="PROSITE" id="PS00164">
    <property type="entry name" value="ENOLASE"/>
    <property type="match status" value="1"/>
</dbReference>
<dbReference type="GO" id="GO:0000287">
    <property type="term" value="F:magnesium ion binding"/>
    <property type="evidence" value="ECO:0007669"/>
    <property type="project" value="UniProtKB-UniRule"/>
</dbReference>
<comment type="cofactor">
    <cofactor evidence="11">
        <name>Mg(2+)</name>
        <dbReference type="ChEBI" id="CHEBI:18420"/>
    </cofactor>
    <text evidence="11">Binds a second Mg(2+) ion via substrate during catalysis.</text>
</comment>
<keyword evidence="8 11" id="KW-0460">Magnesium</keyword>
<feature type="binding site" evidence="13">
    <location>
        <position position="386"/>
    </location>
    <ligand>
        <name>substrate</name>
    </ligand>
</feature>
<dbReference type="SUPFAM" id="SSF51604">
    <property type="entry name" value="Enolase C-terminal domain-like"/>
    <property type="match status" value="1"/>
</dbReference>
<feature type="binding site" evidence="11">
    <location>
        <position position="386"/>
    </location>
    <ligand>
        <name>(2R)-2-phosphoglycerate</name>
        <dbReference type="ChEBI" id="CHEBI:58289"/>
    </ligand>
</feature>
<dbReference type="GO" id="GO:0006096">
    <property type="term" value="P:glycolytic process"/>
    <property type="evidence" value="ECO:0007669"/>
    <property type="project" value="UniProtKB-UniRule"/>
</dbReference>
<feature type="domain" description="Enolase N-terminal" evidence="16">
    <location>
        <begin position="4"/>
        <end position="134"/>
    </location>
</feature>
<evidence type="ECO:0000256" key="6">
    <source>
        <dbReference type="ARBA" id="ARBA00022525"/>
    </source>
</evidence>
<dbReference type="GO" id="GO:0005576">
    <property type="term" value="C:extracellular region"/>
    <property type="evidence" value="ECO:0007669"/>
    <property type="project" value="UniProtKB-SubCell"/>
</dbReference>
<feature type="binding site" evidence="11">
    <location>
        <position position="365"/>
    </location>
    <ligand>
        <name>(2R)-2-phosphoglycerate</name>
        <dbReference type="ChEBI" id="CHEBI:58289"/>
    </ligand>
</feature>
<feature type="binding site" evidence="13">
    <location>
        <begin position="362"/>
        <end position="365"/>
    </location>
    <ligand>
        <name>substrate</name>
    </ligand>
</feature>
<comment type="pathway">
    <text evidence="1 11">Carbohydrate degradation; glycolysis; pyruvate from D-glyceraldehyde 3-phosphate: step 4/5.</text>
</comment>
<dbReference type="CDD" id="cd03313">
    <property type="entry name" value="enolase"/>
    <property type="match status" value="1"/>
</dbReference>
<dbReference type="PANTHER" id="PTHR11902:SF1">
    <property type="entry name" value="ENOLASE"/>
    <property type="match status" value="1"/>
</dbReference>
<evidence type="ECO:0000256" key="1">
    <source>
        <dbReference type="ARBA" id="ARBA00005031"/>
    </source>
</evidence>
<dbReference type="HAMAP" id="MF_00318">
    <property type="entry name" value="Enolase"/>
    <property type="match status" value="1"/>
</dbReference>
<feature type="binding site" evidence="11">
    <location>
        <position position="364"/>
    </location>
    <ligand>
        <name>(2R)-2-phosphoglycerate</name>
        <dbReference type="ChEBI" id="CHEBI:58289"/>
    </ligand>
</feature>
<comment type="function">
    <text evidence="11">Catalyzes the reversible conversion of 2-phosphoglycerate (2-PG) into phosphoenolpyruvate (PEP). It is essential for the degradation of carbohydrates via glycolysis.</text>
</comment>
<dbReference type="SMART" id="SM01192">
    <property type="entry name" value="Enolase_C"/>
    <property type="match status" value="1"/>
</dbReference>
<name>A0AB39YUB5_9MICC</name>
<dbReference type="PRINTS" id="PR00148">
    <property type="entry name" value="ENOLASE"/>
</dbReference>
<evidence type="ECO:0000256" key="14">
    <source>
        <dbReference type="PIRSR" id="PIRSR001400-3"/>
    </source>
</evidence>
<dbReference type="InterPro" id="IPR000941">
    <property type="entry name" value="Enolase"/>
</dbReference>
<dbReference type="InterPro" id="IPR020811">
    <property type="entry name" value="Enolase_N"/>
</dbReference>
<dbReference type="FunFam" id="3.20.20.120:FF:000001">
    <property type="entry name" value="Enolase"/>
    <property type="match status" value="1"/>
</dbReference>
<feature type="binding site" evidence="11">
    <location>
        <position position="163"/>
    </location>
    <ligand>
        <name>(2R)-2-phosphoglycerate</name>
        <dbReference type="ChEBI" id="CHEBI:58289"/>
    </ligand>
</feature>
<dbReference type="InterPro" id="IPR036849">
    <property type="entry name" value="Enolase-like_C_sf"/>
</dbReference>
<evidence type="ECO:0000256" key="11">
    <source>
        <dbReference type="HAMAP-Rule" id="MF_00318"/>
    </source>
</evidence>
<dbReference type="EC" id="4.2.1.11" evidence="3 11"/>
<evidence type="ECO:0000313" key="17">
    <source>
        <dbReference type="EMBL" id="XDV72879.1"/>
    </source>
</evidence>
<keyword evidence="6 11" id="KW-0964">Secreted</keyword>
<comment type="catalytic activity">
    <reaction evidence="11">
        <text>(2R)-2-phosphoglycerate = phosphoenolpyruvate + H2O</text>
        <dbReference type="Rhea" id="RHEA:10164"/>
        <dbReference type="ChEBI" id="CHEBI:15377"/>
        <dbReference type="ChEBI" id="CHEBI:58289"/>
        <dbReference type="ChEBI" id="CHEBI:58702"/>
        <dbReference type="EC" id="4.2.1.11"/>
    </reaction>
</comment>
<dbReference type="FunFam" id="3.30.390.10:FF:000001">
    <property type="entry name" value="Enolase"/>
    <property type="match status" value="1"/>
</dbReference>
<dbReference type="EMBL" id="CP165735">
    <property type="protein sequence ID" value="XDV72879.1"/>
    <property type="molecule type" value="Genomic_DNA"/>
</dbReference>
<dbReference type="GO" id="GO:0004634">
    <property type="term" value="F:phosphopyruvate hydratase activity"/>
    <property type="evidence" value="ECO:0007669"/>
    <property type="project" value="UniProtKB-UniRule"/>
</dbReference>
<comment type="cofactor">
    <cofactor evidence="14">
        <name>Mg(2+)</name>
        <dbReference type="ChEBI" id="CHEBI:18420"/>
    </cofactor>
    <text evidence="14">Mg(2+) is required for catalysis and for stabilizing the dimer.</text>
</comment>
<reference evidence="17" key="1">
    <citation type="submission" date="2024-07" db="EMBL/GenBank/DDBJ databases">
        <authorList>
            <person name="Li J."/>
            <person name="Wei H."/>
            <person name="Ma J."/>
        </authorList>
    </citation>
    <scope>NUCLEOTIDE SEQUENCE</scope>
    <source>
        <strain evidence="17">AMU7</strain>
    </source>
</reference>
<dbReference type="GO" id="GO:0009986">
    <property type="term" value="C:cell surface"/>
    <property type="evidence" value="ECO:0007669"/>
    <property type="project" value="UniProtKB-SubCell"/>
</dbReference>
<evidence type="ECO:0000256" key="13">
    <source>
        <dbReference type="PIRSR" id="PIRSR001400-2"/>
    </source>
</evidence>
<protein>
    <recommendedName>
        <fullName evidence="4 11">Enolase</fullName>
        <ecNumber evidence="3 11">4.2.1.11</ecNumber>
    </recommendedName>
    <alternativeName>
        <fullName evidence="11">2-phospho-D-glycerate hydro-lyase</fullName>
    </alternativeName>
    <alternativeName>
        <fullName evidence="11">2-phosphoglycerate dehydratase</fullName>
    </alternativeName>
</protein>
<feature type="active site" description="Proton acceptor" evidence="11 12">
    <location>
        <position position="335"/>
    </location>
</feature>
<keyword evidence="5 11" id="KW-0963">Cytoplasm</keyword>
<dbReference type="NCBIfam" id="TIGR01060">
    <property type="entry name" value="eno"/>
    <property type="match status" value="1"/>
</dbReference>
<dbReference type="SFLD" id="SFLDS00001">
    <property type="entry name" value="Enolase"/>
    <property type="match status" value="1"/>
</dbReference>
<feature type="binding site" evidence="11">
    <location>
        <position position="335"/>
    </location>
    <ligand>
        <name>(2R)-2-phosphoglycerate</name>
        <dbReference type="ChEBI" id="CHEBI:58289"/>
    </ligand>
</feature>
<dbReference type="GO" id="GO:0000015">
    <property type="term" value="C:phosphopyruvate hydratase complex"/>
    <property type="evidence" value="ECO:0007669"/>
    <property type="project" value="InterPro"/>
</dbReference>
<evidence type="ECO:0000256" key="3">
    <source>
        <dbReference type="ARBA" id="ARBA00012058"/>
    </source>
</evidence>